<accession>A0A151RD32</accession>
<dbReference type="GO" id="GO:0005737">
    <property type="term" value="C:cytoplasm"/>
    <property type="evidence" value="ECO:0007669"/>
    <property type="project" value="TreeGrafter"/>
</dbReference>
<gene>
    <name evidence="6" type="ORF">KK1_038137</name>
</gene>
<dbReference type="Proteomes" id="UP000075243">
    <property type="component" value="Unassembled WGS sequence"/>
</dbReference>
<reference evidence="6" key="1">
    <citation type="journal article" date="2012" name="Nat. Biotechnol.">
        <title>Draft genome sequence of pigeonpea (Cajanus cajan), an orphan legume crop of resource-poor farmers.</title>
        <authorList>
            <person name="Varshney R.K."/>
            <person name="Chen W."/>
            <person name="Li Y."/>
            <person name="Bharti A.K."/>
            <person name="Saxena R.K."/>
            <person name="Schlueter J.A."/>
            <person name="Donoghue M.T."/>
            <person name="Azam S."/>
            <person name="Fan G."/>
            <person name="Whaley A.M."/>
            <person name="Farmer A.D."/>
            <person name="Sheridan J."/>
            <person name="Iwata A."/>
            <person name="Tuteja R."/>
            <person name="Penmetsa R.V."/>
            <person name="Wu W."/>
            <person name="Upadhyaya H.D."/>
            <person name="Yang S.P."/>
            <person name="Shah T."/>
            <person name="Saxena K.B."/>
            <person name="Michael T."/>
            <person name="McCombie W.R."/>
            <person name="Yang B."/>
            <person name="Zhang G."/>
            <person name="Yang H."/>
            <person name="Wang J."/>
            <person name="Spillane C."/>
            <person name="Cook D.R."/>
            <person name="May G.D."/>
            <person name="Xu X."/>
            <person name="Jackson S.A."/>
        </authorList>
    </citation>
    <scope>NUCLEOTIDE SEQUENCE [LARGE SCALE GENOMIC DNA]</scope>
</reference>
<dbReference type="Gramene" id="C.cajan_33729.t">
    <property type="protein sequence ID" value="C.cajan_33729.t"/>
    <property type="gene ID" value="C.cajan_33729"/>
</dbReference>
<keyword evidence="3" id="KW-0862">Zinc</keyword>
<proteinExistence type="predicted"/>
<keyword evidence="2 4" id="KW-0863">Zinc-finger</keyword>
<evidence type="ECO:0000256" key="2">
    <source>
        <dbReference type="ARBA" id="ARBA00022771"/>
    </source>
</evidence>
<dbReference type="InterPro" id="IPR001876">
    <property type="entry name" value="Znf_RanBP2"/>
</dbReference>
<dbReference type="EMBL" id="KQ483829">
    <property type="protein sequence ID" value="KYP40538.1"/>
    <property type="molecule type" value="Genomic_DNA"/>
</dbReference>
<dbReference type="PROSITE" id="PS50199">
    <property type="entry name" value="ZF_RANBP2_2"/>
    <property type="match status" value="3"/>
</dbReference>
<feature type="domain" description="RanBP2-type" evidence="5">
    <location>
        <begin position="256"/>
        <end position="285"/>
    </location>
</feature>
<dbReference type="InterPro" id="IPR036443">
    <property type="entry name" value="Znf_RanBP2_sf"/>
</dbReference>
<organism evidence="6 7">
    <name type="scientific">Cajanus cajan</name>
    <name type="common">Pigeon pea</name>
    <name type="synonym">Cajanus indicus</name>
    <dbReference type="NCBI Taxonomy" id="3821"/>
    <lineage>
        <taxon>Eukaryota</taxon>
        <taxon>Viridiplantae</taxon>
        <taxon>Streptophyta</taxon>
        <taxon>Embryophyta</taxon>
        <taxon>Tracheophyta</taxon>
        <taxon>Spermatophyta</taxon>
        <taxon>Magnoliopsida</taxon>
        <taxon>eudicotyledons</taxon>
        <taxon>Gunneridae</taxon>
        <taxon>Pentapetalae</taxon>
        <taxon>rosids</taxon>
        <taxon>fabids</taxon>
        <taxon>Fabales</taxon>
        <taxon>Fabaceae</taxon>
        <taxon>Papilionoideae</taxon>
        <taxon>50 kb inversion clade</taxon>
        <taxon>NPAAA clade</taxon>
        <taxon>indigoferoid/millettioid clade</taxon>
        <taxon>Phaseoleae</taxon>
        <taxon>Cajanus</taxon>
    </lineage>
</organism>
<dbReference type="PANTHER" id="PTHR23111">
    <property type="entry name" value="ZINC FINGER PROTEIN"/>
    <property type="match status" value="1"/>
</dbReference>
<dbReference type="AlphaFoldDB" id="A0A151RD32"/>
<dbReference type="Gene3D" id="4.10.1060.10">
    <property type="entry name" value="Zinc finger, RanBP2-type"/>
    <property type="match status" value="4"/>
</dbReference>
<name>A0A151RD32_CAJCA</name>
<sequence length="293" mass="32377">MGEGREGDWECSSCKNRNYAFRSFCNRCKQPRLLVDTKTPADSKWLPRIGDWICTGCTNNNYASREKCKKCGQPKEVAAMPAIAMTGASFPTYSHYFSRAPGAPEQKMNIGLIGNGGNYGSGHHHENSTSQNLSVPKGWRNGDWICNCGFHNYSSRSQCKKCNAFPPALGTKRLASEELVYDWDNKRLNVGTTNDQQQTYTSLDLVVGTGADPKPGVFPSYPSMNSSTAPNLPMATLLPPQVSSPALLGKGAKQWRTGDWMCTNCNNHNYASRLQCNRCKTQRMAPMQPVNVV</sequence>
<dbReference type="PANTHER" id="PTHR23111:SF71">
    <property type="entry name" value="RANBP2-TYPE DOMAIN-CONTAINING PROTEIN"/>
    <property type="match status" value="1"/>
</dbReference>
<evidence type="ECO:0000259" key="5">
    <source>
        <dbReference type="PROSITE" id="PS50199"/>
    </source>
</evidence>
<evidence type="ECO:0000256" key="1">
    <source>
        <dbReference type="ARBA" id="ARBA00022723"/>
    </source>
</evidence>
<dbReference type="Pfam" id="PF00641">
    <property type="entry name" value="Zn_ribbon_RanBP"/>
    <property type="match status" value="3"/>
</dbReference>
<protein>
    <submittedName>
        <fullName evidence="6">RNA-binding protein C17H9.04c</fullName>
    </submittedName>
</protein>
<dbReference type="FunFam" id="4.10.1060.10:FF:000013">
    <property type="entry name" value="Zinc finger, RanBP2-type protein"/>
    <property type="match status" value="2"/>
</dbReference>
<dbReference type="GO" id="GO:0009737">
    <property type="term" value="P:response to abscisic acid"/>
    <property type="evidence" value="ECO:0007669"/>
    <property type="project" value="EnsemblPlants"/>
</dbReference>
<dbReference type="PROSITE" id="PS01358">
    <property type="entry name" value="ZF_RANBP2_1"/>
    <property type="match status" value="3"/>
</dbReference>
<evidence type="ECO:0000313" key="6">
    <source>
        <dbReference type="EMBL" id="KYP40538.1"/>
    </source>
</evidence>
<keyword evidence="1" id="KW-0479">Metal-binding</keyword>
<evidence type="ECO:0000256" key="4">
    <source>
        <dbReference type="PROSITE-ProRule" id="PRU00322"/>
    </source>
</evidence>
<dbReference type="OMA" id="GWPFGGN"/>
<evidence type="ECO:0000313" key="7">
    <source>
        <dbReference type="Proteomes" id="UP000075243"/>
    </source>
</evidence>
<keyword evidence="7" id="KW-1185">Reference proteome</keyword>
<dbReference type="GO" id="GO:0005634">
    <property type="term" value="C:nucleus"/>
    <property type="evidence" value="ECO:0007669"/>
    <property type="project" value="EnsemblPlants"/>
</dbReference>
<evidence type="ECO:0000256" key="3">
    <source>
        <dbReference type="ARBA" id="ARBA00022833"/>
    </source>
</evidence>
<feature type="domain" description="RanBP2-type" evidence="5">
    <location>
        <begin position="48"/>
        <end position="77"/>
    </location>
</feature>
<dbReference type="SUPFAM" id="SSF90209">
    <property type="entry name" value="Ran binding protein zinc finger-like"/>
    <property type="match status" value="4"/>
</dbReference>
<dbReference type="SMART" id="SM00547">
    <property type="entry name" value="ZnF_RBZ"/>
    <property type="match status" value="4"/>
</dbReference>
<feature type="domain" description="RanBP2-type" evidence="5">
    <location>
        <begin position="5"/>
        <end position="34"/>
    </location>
</feature>
<dbReference type="GO" id="GO:0008270">
    <property type="term" value="F:zinc ion binding"/>
    <property type="evidence" value="ECO:0007669"/>
    <property type="project" value="UniProtKB-KW"/>
</dbReference>
<dbReference type="GO" id="GO:0003729">
    <property type="term" value="F:mRNA binding"/>
    <property type="evidence" value="ECO:0007669"/>
    <property type="project" value="TreeGrafter"/>
</dbReference>
<dbReference type="GO" id="GO:0070935">
    <property type="term" value="P:3'-UTR-mediated mRNA stabilization"/>
    <property type="evidence" value="ECO:0007669"/>
    <property type="project" value="EnsemblPlants"/>
</dbReference>
<dbReference type="STRING" id="3821.A0A151RD32"/>